<dbReference type="Proteomes" id="UP001597451">
    <property type="component" value="Unassembled WGS sequence"/>
</dbReference>
<evidence type="ECO:0000256" key="2">
    <source>
        <dbReference type="ARBA" id="ARBA00010219"/>
    </source>
</evidence>
<evidence type="ECO:0000313" key="10">
    <source>
        <dbReference type="EMBL" id="MFD2628991.1"/>
    </source>
</evidence>
<reference evidence="11" key="1">
    <citation type="journal article" date="2019" name="Int. J. Syst. Evol. Microbiol.">
        <title>The Global Catalogue of Microorganisms (GCM) 10K type strain sequencing project: providing services to taxonomists for standard genome sequencing and annotation.</title>
        <authorList>
            <consortium name="The Broad Institute Genomics Platform"/>
            <consortium name="The Broad Institute Genome Sequencing Center for Infectious Disease"/>
            <person name="Wu L."/>
            <person name="Ma J."/>
        </authorList>
    </citation>
    <scope>NUCLEOTIDE SEQUENCE [LARGE SCALE GENOMIC DNA]</scope>
    <source>
        <strain evidence="11">TISTR 1858</strain>
    </source>
</reference>
<comment type="subunit">
    <text evidence="8">Homodimer.</text>
</comment>
<feature type="active site" description="Proton acceptor" evidence="8">
    <location>
        <position position="225"/>
    </location>
</feature>
<feature type="binding site" evidence="8">
    <location>
        <position position="13"/>
    </location>
    <ligand>
        <name>substrate</name>
    </ligand>
</feature>
<evidence type="ECO:0000256" key="4">
    <source>
        <dbReference type="ARBA" id="ARBA00022605"/>
    </source>
</evidence>
<evidence type="ECO:0000313" key="11">
    <source>
        <dbReference type="Proteomes" id="UP001597451"/>
    </source>
</evidence>
<protein>
    <recommendedName>
        <fullName evidence="3 8">Diaminopimelate epimerase</fullName>
        <shortName evidence="8">DAP epimerase</shortName>
        <ecNumber evidence="3 8">5.1.1.7</ecNumber>
    </recommendedName>
    <alternativeName>
        <fullName evidence="8">PLP-independent amino acid racemase</fullName>
    </alternativeName>
</protein>
<dbReference type="InterPro" id="IPR001653">
    <property type="entry name" value="DAP_epimerase_DapF"/>
</dbReference>
<feature type="active site" description="Proton donor" evidence="8">
    <location>
        <position position="75"/>
    </location>
</feature>
<feature type="binding site" evidence="8">
    <location>
        <begin position="226"/>
        <end position="227"/>
    </location>
    <ligand>
        <name>substrate</name>
    </ligand>
</feature>
<evidence type="ECO:0000256" key="3">
    <source>
        <dbReference type="ARBA" id="ARBA00013080"/>
    </source>
</evidence>
<evidence type="ECO:0000256" key="8">
    <source>
        <dbReference type="HAMAP-Rule" id="MF_00197"/>
    </source>
</evidence>
<dbReference type="RefSeq" id="WP_379561754.1">
    <property type="nucleotide sequence ID" value="NZ_JBHUMX010000035.1"/>
</dbReference>
<feature type="site" description="Could be important to modulate the pK values of the two catalytic cysteine residues" evidence="8">
    <location>
        <position position="167"/>
    </location>
</feature>
<evidence type="ECO:0000256" key="7">
    <source>
        <dbReference type="ARBA" id="ARBA00051712"/>
    </source>
</evidence>
<sequence length="292" mass="31945">MEIPFTKMHALGNNYVYVDLFQYYMEEESMSGIAKAMADVHRGIGSDGMILIHPSDKADVGMRIFNKDGSEGKSCGNGLRCTAKYAFENGIVSKPTFQIETKANIVQAEVFPNEGIVDYVTINMGEPILQRAAIPMLGDATEAVISEDYLVEDQSLKVTAVSMGNPHAVFFVEDIKDAPLYELGPVIEKDTRFPEGVNVEFIQVISEKELHFRVWERGSGITQACGTGACAAVVAAALNGRVSRQEDVTVHLQGGDLVINWAENGEVWMSGEARTVASGLFYYGREQIVESS</sequence>
<feature type="binding site" evidence="8">
    <location>
        <position position="165"/>
    </location>
    <ligand>
        <name>substrate</name>
    </ligand>
</feature>
<dbReference type="InterPro" id="IPR018510">
    <property type="entry name" value="DAP_epimerase_AS"/>
</dbReference>
<comment type="catalytic activity">
    <reaction evidence="7 8">
        <text>(2S,6S)-2,6-diaminopimelate = meso-2,6-diaminopimelate</text>
        <dbReference type="Rhea" id="RHEA:15393"/>
        <dbReference type="ChEBI" id="CHEBI:57609"/>
        <dbReference type="ChEBI" id="CHEBI:57791"/>
        <dbReference type="EC" id="5.1.1.7"/>
    </reaction>
</comment>
<feature type="active site" evidence="9">
    <location>
        <position position="75"/>
    </location>
</feature>
<keyword evidence="8" id="KW-0963">Cytoplasm</keyword>
<keyword evidence="4 8" id="KW-0028">Amino-acid biosynthesis</keyword>
<dbReference type="GO" id="GO:0008837">
    <property type="term" value="F:diaminopimelate epimerase activity"/>
    <property type="evidence" value="ECO:0007669"/>
    <property type="project" value="UniProtKB-EC"/>
</dbReference>
<keyword evidence="6 8" id="KW-0413">Isomerase</keyword>
<dbReference type="PANTHER" id="PTHR31689">
    <property type="entry name" value="DIAMINOPIMELATE EPIMERASE, CHLOROPLASTIC"/>
    <property type="match status" value="1"/>
</dbReference>
<comment type="subcellular location">
    <subcellularLocation>
        <location evidence="8">Cytoplasm</location>
    </subcellularLocation>
</comment>
<dbReference type="Gene3D" id="3.10.310.10">
    <property type="entry name" value="Diaminopimelate Epimerase, Chain A, domain 1"/>
    <property type="match status" value="2"/>
</dbReference>
<name>A0ABW5Q0F3_9BACI</name>
<proteinExistence type="inferred from homology"/>
<dbReference type="HAMAP" id="MF_00197">
    <property type="entry name" value="DAP_epimerase"/>
    <property type="match status" value="1"/>
</dbReference>
<dbReference type="PROSITE" id="PS01326">
    <property type="entry name" value="DAP_EPIMERASE"/>
    <property type="match status" value="1"/>
</dbReference>
<dbReference type="EC" id="5.1.1.7" evidence="3 8"/>
<accession>A0ABW5Q0F3</accession>
<comment type="pathway">
    <text evidence="1 8">Amino-acid biosynthesis; L-lysine biosynthesis via DAP pathway; DL-2,6-diaminopimelate from LL-2,6-diaminopimelate: step 1/1.</text>
</comment>
<feature type="binding site" evidence="8">
    <location>
        <begin position="76"/>
        <end position="77"/>
    </location>
    <ligand>
        <name>substrate</name>
    </ligand>
</feature>
<dbReference type="EMBL" id="JBHUMX010000035">
    <property type="protein sequence ID" value="MFD2628991.1"/>
    <property type="molecule type" value="Genomic_DNA"/>
</dbReference>
<evidence type="ECO:0000256" key="1">
    <source>
        <dbReference type="ARBA" id="ARBA00005196"/>
    </source>
</evidence>
<evidence type="ECO:0000256" key="9">
    <source>
        <dbReference type="PROSITE-ProRule" id="PRU10125"/>
    </source>
</evidence>
<gene>
    <name evidence="8 10" type="primary">dapF</name>
    <name evidence="10" type="ORF">ACFSUN_09400</name>
</gene>
<comment type="caution">
    <text evidence="10">The sequence shown here is derived from an EMBL/GenBank/DDBJ whole genome shotgun (WGS) entry which is preliminary data.</text>
</comment>
<feature type="binding site" evidence="8">
    <location>
        <begin position="216"/>
        <end position="217"/>
    </location>
    <ligand>
        <name>substrate</name>
    </ligand>
</feature>
<dbReference type="PANTHER" id="PTHR31689:SF0">
    <property type="entry name" value="DIAMINOPIMELATE EPIMERASE"/>
    <property type="match status" value="1"/>
</dbReference>
<comment type="function">
    <text evidence="8">Catalyzes the stereoinversion of LL-2,6-diaminopimelate (L,L-DAP) to meso-diaminopimelate (meso-DAP), a precursor of L-lysine and an essential component of the bacterial peptidoglycan.</text>
</comment>
<dbReference type="NCBIfam" id="TIGR00652">
    <property type="entry name" value="DapF"/>
    <property type="match status" value="1"/>
</dbReference>
<feature type="binding site" evidence="8">
    <location>
        <position position="66"/>
    </location>
    <ligand>
        <name>substrate</name>
    </ligand>
</feature>
<keyword evidence="11" id="KW-1185">Reference proteome</keyword>
<feature type="site" description="Could be important to modulate the pK values of the two catalytic cysteine residues" evidence="8">
    <location>
        <position position="216"/>
    </location>
</feature>
<comment type="similarity">
    <text evidence="2 8">Belongs to the diaminopimelate epimerase family.</text>
</comment>
<organism evidence="10 11">
    <name type="scientific">Oceanobacillus kapialis</name>
    <dbReference type="NCBI Taxonomy" id="481353"/>
    <lineage>
        <taxon>Bacteria</taxon>
        <taxon>Bacillati</taxon>
        <taxon>Bacillota</taxon>
        <taxon>Bacilli</taxon>
        <taxon>Bacillales</taxon>
        <taxon>Bacillaceae</taxon>
        <taxon>Oceanobacillus</taxon>
    </lineage>
</organism>
<evidence type="ECO:0000256" key="6">
    <source>
        <dbReference type="ARBA" id="ARBA00023235"/>
    </source>
</evidence>
<feature type="binding site" evidence="8">
    <location>
        <position position="198"/>
    </location>
    <ligand>
        <name>substrate</name>
    </ligand>
</feature>
<comment type="caution">
    <text evidence="8">Lacks conserved residue(s) required for the propagation of feature annotation.</text>
</comment>
<dbReference type="SUPFAM" id="SSF54506">
    <property type="entry name" value="Diaminopimelate epimerase-like"/>
    <property type="match status" value="1"/>
</dbReference>
<keyword evidence="5 8" id="KW-0457">Lysine biosynthesis</keyword>
<dbReference type="Pfam" id="PF01678">
    <property type="entry name" value="DAP_epimerase"/>
    <property type="match status" value="2"/>
</dbReference>
<evidence type="ECO:0000256" key="5">
    <source>
        <dbReference type="ARBA" id="ARBA00023154"/>
    </source>
</evidence>